<dbReference type="InterPro" id="IPR050789">
    <property type="entry name" value="Diverse_Enzym_Activities"/>
</dbReference>
<dbReference type="SUPFAM" id="SSF56601">
    <property type="entry name" value="beta-lactamase/transpeptidase-like"/>
    <property type="match status" value="1"/>
</dbReference>
<dbReference type="EMBL" id="BARW01028444">
    <property type="protein sequence ID" value="GAJ12982.1"/>
    <property type="molecule type" value="Genomic_DNA"/>
</dbReference>
<evidence type="ECO:0000259" key="1">
    <source>
        <dbReference type="Pfam" id="PF00144"/>
    </source>
</evidence>
<gene>
    <name evidence="2" type="ORF">S12H4_45919</name>
</gene>
<proteinExistence type="predicted"/>
<comment type="caution">
    <text evidence="2">The sequence shown here is derived from an EMBL/GenBank/DDBJ whole genome shotgun (WGS) entry which is preliminary data.</text>
</comment>
<dbReference type="Gene3D" id="3.40.710.10">
    <property type="entry name" value="DD-peptidase/beta-lactamase superfamily"/>
    <property type="match status" value="1"/>
</dbReference>
<dbReference type="AlphaFoldDB" id="X1V936"/>
<dbReference type="Pfam" id="PF00144">
    <property type="entry name" value="Beta-lactamase"/>
    <property type="match status" value="1"/>
</dbReference>
<organism evidence="2">
    <name type="scientific">marine sediment metagenome</name>
    <dbReference type="NCBI Taxonomy" id="412755"/>
    <lineage>
        <taxon>unclassified sequences</taxon>
        <taxon>metagenomes</taxon>
        <taxon>ecological metagenomes</taxon>
    </lineage>
</organism>
<reference evidence="2" key="1">
    <citation type="journal article" date="2014" name="Front. Microbiol.">
        <title>High frequency of phylogenetically diverse reductive dehalogenase-homologous genes in deep subseafloor sedimentary metagenomes.</title>
        <authorList>
            <person name="Kawai M."/>
            <person name="Futagami T."/>
            <person name="Toyoda A."/>
            <person name="Takaki Y."/>
            <person name="Nishi S."/>
            <person name="Hori S."/>
            <person name="Arai W."/>
            <person name="Tsubouchi T."/>
            <person name="Morono Y."/>
            <person name="Uchiyama I."/>
            <person name="Ito T."/>
            <person name="Fujiyama A."/>
            <person name="Inagaki F."/>
            <person name="Takami H."/>
        </authorList>
    </citation>
    <scope>NUCLEOTIDE SEQUENCE</scope>
    <source>
        <strain evidence="2">Expedition CK06-06</strain>
    </source>
</reference>
<evidence type="ECO:0000313" key="2">
    <source>
        <dbReference type="EMBL" id="GAJ12982.1"/>
    </source>
</evidence>
<accession>X1V936</accession>
<dbReference type="InterPro" id="IPR001466">
    <property type="entry name" value="Beta-lactam-related"/>
</dbReference>
<name>X1V936_9ZZZZ</name>
<dbReference type="InterPro" id="IPR012338">
    <property type="entry name" value="Beta-lactam/transpept-like"/>
</dbReference>
<feature type="domain" description="Beta-lactamase-related" evidence="1">
    <location>
        <begin position="18"/>
        <end position="136"/>
    </location>
</feature>
<sequence length="147" mass="16216">RELGDAADAFREVDDRYAWMRRFNLMAAWGGLKGPPIEAIRFLQMHLNGGELEGVRILSPESVTLMQEIQLSTKGEPLHFTLGWFVIDDAEHPYVEHAGGGVGIRDLMRLYPNEGLAIVLMSNAGGYDEVAVVDAAANVVFSMLEGR</sequence>
<protein>
    <recommendedName>
        <fullName evidence="1">Beta-lactamase-related domain-containing protein</fullName>
    </recommendedName>
</protein>
<dbReference type="PANTHER" id="PTHR43283">
    <property type="entry name" value="BETA-LACTAMASE-RELATED"/>
    <property type="match status" value="1"/>
</dbReference>
<feature type="non-terminal residue" evidence="2">
    <location>
        <position position="1"/>
    </location>
</feature>